<dbReference type="STRING" id="2070753.A0A3A2ZL78"/>
<dbReference type="AlphaFoldDB" id="A0A3A2ZL78"/>
<dbReference type="EMBL" id="MVGC01000099">
    <property type="protein sequence ID" value="RJE23958.1"/>
    <property type="molecule type" value="Genomic_DNA"/>
</dbReference>
<proteinExistence type="predicted"/>
<dbReference type="Proteomes" id="UP000266188">
    <property type="component" value="Unassembled WGS sequence"/>
</dbReference>
<dbReference type="OrthoDB" id="10042665at2759"/>
<gene>
    <name evidence="2" type="ORF">PHISCL_03717</name>
</gene>
<protein>
    <submittedName>
        <fullName evidence="2">Uncharacterized protein</fullName>
    </submittedName>
</protein>
<feature type="region of interest" description="Disordered" evidence="1">
    <location>
        <begin position="1"/>
        <end position="71"/>
    </location>
</feature>
<feature type="region of interest" description="Disordered" evidence="1">
    <location>
        <begin position="170"/>
        <end position="189"/>
    </location>
</feature>
<feature type="compositionally biased region" description="Low complexity" evidence="1">
    <location>
        <begin position="45"/>
        <end position="63"/>
    </location>
</feature>
<keyword evidence="3" id="KW-1185">Reference proteome</keyword>
<evidence type="ECO:0000313" key="2">
    <source>
        <dbReference type="EMBL" id="RJE23958.1"/>
    </source>
</evidence>
<reference evidence="3" key="1">
    <citation type="submission" date="2017-02" db="EMBL/GenBank/DDBJ databases">
        <authorList>
            <person name="Tafer H."/>
            <person name="Lopandic K."/>
        </authorList>
    </citation>
    <scope>NUCLEOTIDE SEQUENCE [LARGE SCALE GENOMIC DNA]</scope>
    <source>
        <strain evidence="3">CBS 366.77</strain>
    </source>
</reference>
<organism evidence="2 3">
    <name type="scientific">Aspergillus sclerotialis</name>
    <dbReference type="NCBI Taxonomy" id="2070753"/>
    <lineage>
        <taxon>Eukaryota</taxon>
        <taxon>Fungi</taxon>
        <taxon>Dikarya</taxon>
        <taxon>Ascomycota</taxon>
        <taxon>Pezizomycotina</taxon>
        <taxon>Eurotiomycetes</taxon>
        <taxon>Eurotiomycetidae</taxon>
        <taxon>Eurotiales</taxon>
        <taxon>Aspergillaceae</taxon>
        <taxon>Aspergillus</taxon>
        <taxon>Aspergillus subgen. Polypaecilum</taxon>
    </lineage>
</organism>
<accession>A0A3A2ZL78</accession>
<comment type="caution">
    <text evidence="2">The sequence shown here is derived from an EMBL/GenBank/DDBJ whole genome shotgun (WGS) entry which is preliminary data.</text>
</comment>
<feature type="compositionally biased region" description="Basic and acidic residues" evidence="1">
    <location>
        <begin position="22"/>
        <end position="44"/>
    </location>
</feature>
<name>A0A3A2ZL78_9EURO</name>
<evidence type="ECO:0000313" key="3">
    <source>
        <dbReference type="Proteomes" id="UP000266188"/>
    </source>
</evidence>
<sequence length="340" mass="39360">MSQIRMKGLDSEYTSESEQSIEGDRGGGSRYAREGPKREERLEGTRIISHSNRSRSSVSLSTTEPEIQPARPVPHYYVRNNDRRHGTARKRHTRSYIELFEPPDQTNNFDCTDKRNQNDQKIYPPVVWLVKVYKQTDERFDDNIHWQKADITYVDDKPLQVSVCDHRTEKNLQDLPPNEKGSAEEASGKRWTGPVISIERCVKADFPIRLRSSPPESVDKLNPKQISKRVIVISSPYIRIGLQKLIEYYPSFQQLILNAGEDMTKMRIEEPFSVLMHYFKTIEAFLEKDRNDVIINRDSGQAKTTDLVKEHMGHLVDFLRPVYEAPCLNVKECLTRPVLG</sequence>
<evidence type="ECO:0000256" key="1">
    <source>
        <dbReference type="SAM" id="MobiDB-lite"/>
    </source>
</evidence>